<keyword evidence="4" id="KW-0812">Transmembrane</keyword>
<proteinExistence type="inferred from homology"/>
<name>A0A2S9YVR4_9BACT</name>
<dbReference type="Pfam" id="PF03349">
    <property type="entry name" value="Toluene_X"/>
    <property type="match status" value="1"/>
</dbReference>
<dbReference type="GO" id="GO:0015483">
    <property type="term" value="F:long-chain fatty acid transporting porin activity"/>
    <property type="evidence" value="ECO:0007669"/>
    <property type="project" value="TreeGrafter"/>
</dbReference>
<dbReference type="OrthoDB" id="5484158at2"/>
<keyword evidence="7" id="KW-0998">Cell outer membrane</keyword>
<evidence type="ECO:0000313" key="9">
    <source>
        <dbReference type="Proteomes" id="UP000238823"/>
    </source>
</evidence>
<dbReference type="Gene3D" id="2.40.160.60">
    <property type="entry name" value="Outer membrane protein transport protein (OMPP1/FadL/TodX)"/>
    <property type="match status" value="1"/>
</dbReference>
<evidence type="ECO:0000256" key="2">
    <source>
        <dbReference type="ARBA" id="ARBA00008163"/>
    </source>
</evidence>
<evidence type="ECO:0000256" key="7">
    <source>
        <dbReference type="ARBA" id="ARBA00023237"/>
    </source>
</evidence>
<evidence type="ECO:0000313" key="8">
    <source>
        <dbReference type="EMBL" id="PRQ09201.1"/>
    </source>
</evidence>
<reference evidence="8 9" key="1">
    <citation type="submission" date="2018-03" db="EMBL/GenBank/DDBJ databases">
        <title>Draft Genome Sequences of the Obligatory Marine Myxobacteria Enhygromyxa salina SWB007.</title>
        <authorList>
            <person name="Poehlein A."/>
            <person name="Moghaddam J.A."/>
            <person name="Harms H."/>
            <person name="Alanjari M."/>
            <person name="Koenig G.M."/>
            <person name="Daniel R."/>
            <person name="Schaeberle T.F."/>
        </authorList>
    </citation>
    <scope>NUCLEOTIDE SEQUENCE [LARGE SCALE GENOMIC DNA]</scope>
    <source>
        <strain evidence="8 9">SWB007</strain>
    </source>
</reference>
<dbReference type="Proteomes" id="UP000238823">
    <property type="component" value="Unassembled WGS sequence"/>
</dbReference>
<keyword evidence="3" id="KW-1134">Transmembrane beta strand</keyword>
<comment type="similarity">
    <text evidence="2">Belongs to the OmpP1/FadL family.</text>
</comment>
<dbReference type="PANTHER" id="PTHR35093:SF8">
    <property type="entry name" value="OUTER MEMBRANE PROTEIN NMB0088-RELATED"/>
    <property type="match status" value="1"/>
</dbReference>
<gene>
    <name evidence="8" type="ORF">ENSA7_11910</name>
</gene>
<evidence type="ECO:0000256" key="6">
    <source>
        <dbReference type="ARBA" id="ARBA00023136"/>
    </source>
</evidence>
<dbReference type="InterPro" id="IPR005017">
    <property type="entry name" value="OMPP1/FadL/TodX"/>
</dbReference>
<accession>A0A2S9YVR4</accession>
<evidence type="ECO:0000256" key="5">
    <source>
        <dbReference type="ARBA" id="ARBA00022729"/>
    </source>
</evidence>
<keyword evidence="5" id="KW-0732">Signal</keyword>
<comment type="subcellular location">
    <subcellularLocation>
        <location evidence="1">Cell outer membrane</location>
        <topology evidence="1">Multi-pass membrane protein</topology>
    </subcellularLocation>
</comment>
<dbReference type="RefSeq" id="WP_106088231.1">
    <property type="nucleotide sequence ID" value="NZ_PVNL01000030.1"/>
</dbReference>
<dbReference type="EMBL" id="PVNL01000030">
    <property type="protein sequence ID" value="PRQ09201.1"/>
    <property type="molecule type" value="Genomic_DNA"/>
</dbReference>
<dbReference type="GO" id="GO:0009279">
    <property type="term" value="C:cell outer membrane"/>
    <property type="evidence" value="ECO:0007669"/>
    <property type="project" value="UniProtKB-SubCell"/>
</dbReference>
<sequence>MRFRAGSHARVSWPAGLGLTLGLTVATLIAAPGSAWASGLDVPQIGTTFSSPTTNDAAALYWNPAMLGFAEKGEVLITVGVVGGFVGYQRDRLGAYQFEDSLEFAEPIDPAAIDPSKPGAYPRVTSPIFSPNAGLFVSAPVIKDRLTLGFGAYVPYAAPLSFPADGDQRFALQDAFIAVSRISAGLGVKLHERVSLGASASYVLGVVSLTRVQDFAAVEIFAQALANPPINQPNDFGDAAPSTVRELSVLARPFALTDGYSHNATFNVALAANPIDPLWLGLTYDHGSRLNVNGRFQLDMNDEFFTQDLAGQGLAFPPLVTGDAKLSFRLPKRIMLGIAYDISKRLRVDGNFAYVFWSDLDAFVITLDSPDLAQPEIGLPSRTEVALRRDWQGTVHAELSVRATVDKRERVRLSATLGYHSPASPDQTIDVASPDGHRLLGALGVAVAINERIGFMADGEVQGILPRTVTTSTFDLGNGTYELVLGGVHLHLIVKFGNGGKVLKGKG</sequence>
<keyword evidence="6" id="KW-0472">Membrane</keyword>
<dbReference type="AlphaFoldDB" id="A0A2S9YVR4"/>
<evidence type="ECO:0000256" key="4">
    <source>
        <dbReference type="ARBA" id="ARBA00022692"/>
    </source>
</evidence>
<dbReference type="PANTHER" id="PTHR35093">
    <property type="entry name" value="OUTER MEMBRANE PROTEIN NMB0088-RELATED"/>
    <property type="match status" value="1"/>
</dbReference>
<dbReference type="SUPFAM" id="SSF56935">
    <property type="entry name" value="Porins"/>
    <property type="match status" value="1"/>
</dbReference>
<organism evidence="8 9">
    <name type="scientific">Enhygromyxa salina</name>
    <dbReference type="NCBI Taxonomy" id="215803"/>
    <lineage>
        <taxon>Bacteria</taxon>
        <taxon>Pseudomonadati</taxon>
        <taxon>Myxococcota</taxon>
        <taxon>Polyangia</taxon>
        <taxon>Nannocystales</taxon>
        <taxon>Nannocystaceae</taxon>
        <taxon>Enhygromyxa</taxon>
    </lineage>
</organism>
<evidence type="ECO:0000256" key="1">
    <source>
        <dbReference type="ARBA" id="ARBA00004571"/>
    </source>
</evidence>
<evidence type="ECO:0000256" key="3">
    <source>
        <dbReference type="ARBA" id="ARBA00022452"/>
    </source>
</evidence>
<protein>
    <submittedName>
        <fullName evidence="8">Outer membrane protein transport protein</fullName>
    </submittedName>
</protein>
<comment type="caution">
    <text evidence="8">The sequence shown here is derived from an EMBL/GenBank/DDBJ whole genome shotgun (WGS) entry which is preliminary data.</text>
</comment>